<name>B7S473_PHATC</name>
<dbReference type="NCBIfam" id="NF003661">
    <property type="entry name" value="PRK05291.1-3"/>
    <property type="match status" value="1"/>
</dbReference>
<dbReference type="OrthoDB" id="188276at2759"/>
<evidence type="ECO:0000313" key="9">
    <source>
        <dbReference type="Proteomes" id="UP000000759"/>
    </source>
</evidence>
<dbReference type="AlphaFoldDB" id="B7S473"/>
<dbReference type="InterPro" id="IPR018948">
    <property type="entry name" value="GTP-bd_TrmE_N"/>
</dbReference>
<dbReference type="PROSITE" id="PS51709">
    <property type="entry name" value="G_TRME"/>
    <property type="match status" value="1"/>
</dbReference>
<dbReference type="GeneID" id="7204947"/>
<dbReference type="Gene3D" id="1.20.120.430">
    <property type="entry name" value="tRNA modification GTPase MnmE domain 2"/>
    <property type="match status" value="1"/>
</dbReference>
<dbReference type="InParanoid" id="B7S473"/>
<evidence type="ECO:0000256" key="1">
    <source>
        <dbReference type="ARBA" id="ARBA00004173"/>
    </source>
</evidence>
<evidence type="ECO:0000259" key="7">
    <source>
        <dbReference type="PROSITE" id="PS51709"/>
    </source>
</evidence>
<evidence type="ECO:0000256" key="2">
    <source>
        <dbReference type="ARBA" id="ARBA00011043"/>
    </source>
</evidence>
<dbReference type="FunFam" id="3.30.1360.120:FF:000007">
    <property type="entry name" value="tRNA modification GTPase GTPBP3, mitochondrial"/>
    <property type="match status" value="1"/>
</dbReference>
<dbReference type="GO" id="GO:0003924">
    <property type="term" value="F:GTPase activity"/>
    <property type="evidence" value="ECO:0007669"/>
    <property type="project" value="InterPro"/>
</dbReference>
<feature type="domain" description="TrmE-type G" evidence="7">
    <location>
        <begin position="345"/>
        <end position="514"/>
    </location>
</feature>
<organism evidence="8 9">
    <name type="scientific">Phaeodactylum tricornutum (strain CCAP 1055/1)</name>
    <dbReference type="NCBI Taxonomy" id="556484"/>
    <lineage>
        <taxon>Eukaryota</taxon>
        <taxon>Sar</taxon>
        <taxon>Stramenopiles</taxon>
        <taxon>Ochrophyta</taxon>
        <taxon>Bacillariophyta</taxon>
        <taxon>Bacillariophyceae</taxon>
        <taxon>Bacillariophycidae</taxon>
        <taxon>Naviculales</taxon>
        <taxon>Phaeodactylaceae</taxon>
        <taxon>Phaeodactylum</taxon>
    </lineage>
</organism>
<sequence length="609" mass="66589">MRMTTQRCYSTQHSRHFSFQSIRIPHVLLAMVVSAWFGSQPTRTVRAFPLTQWRCHSVRRNTNCRHVSHLSFQRNTVFKEHTRTKRVLIPSTTRRYSSVNDVDMTTTVATTSSQDTIFALSSGAATGQATAVAVIRLSGPQAGVILQRLTPGRPLPKPRTAALRKLHDLDDPKVVLDQALVLYFSGPNSFTGDDVVELQVHGSRAVVTAVLETLGTAARLAEPGEFTQRAWLAGKLDALQVEALADLLTADTATQRQQALAQLDGQLSAVYDTWRDMLVAGLAHAEAVIDFGDDERLDDALLDEEDQQLAQDNVWGGVVGNMEVLERSMRRQLQDARRGELVRQGLQIAIVGPPNAGKSSLFNILADRDAAIVSPTAGTTRDVLELSLNLGGVKCVLQDTAGVRTFTDDAIEMEGIARATRAAAQADLVLAMVDSSDVESGLEILTTILQNSPNLDRQHVLLLLNKSDLREEKHQTIEVPGKDVVELIGGQYEISCATQNGVDTFLESLTRICVARVSNTDASDRDKTSIVDRETSEGTLITRARHRQHVQAAVEALERFQTLSQQGTMSVDLAAEELRLAASELGRITGAVDVEDVLDKLFADFCIGK</sequence>
<dbReference type="HAMAP" id="MF_00379">
    <property type="entry name" value="GTPase_MnmE"/>
    <property type="match status" value="1"/>
</dbReference>
<dbReference type="InterPro" id="IPR027368">
    <property type="entry name" value="MnmE_dom2"/>
</dbReference>
<dbReference type="InterPro" id="IPR004520">
    <property type="entry name" value="GTPase_MnmE"/>
</dbReference>
<dbReference type="GO" id="GO:0030488">
    <property type="term" value="P:tRNA methylation"/>
    <property type="evidence" value="ECO:0007669"/>
    <property type="project" value="TreeGrafter"/>
</dbReference>
<dbReference type="GO" id="GO:0005739">
    <property type="term" value="C:mitochondrion"/>
    <property type="evidence" value="ECO:0007669"/>
    <property type="project" value="UniProtKB-SubCell"/>
</dbReference>
<evidence type="ECO:0000256" key="4">
    <source>
        <dbReference type="ARBA" id="ARBA00022741"/>
    </source>
</evidence>
<evidence type="ECO:0000256" key="6">
    <source>
        <dbReference type="RuleBase" id="RU003313"/>
    </source>
</evidence>
<dbReference type="HOGENOM" id="CLU_019624_3_1_1"/>
<dbReference type="EMBL" id="DS999284">
    <property type="protein sequence ID" value="EEC42633.1"/>
    <property type="molecule type" value="Genomic_DNA"/>
</dbReference>
<keyword evidence="5 6" id="KW-0342">GTP-binding</keyword>
<dbReference type="SUPFAM" id="SSF52540">
    <property type="entry name" value="P-loop containing nucleoside triphosphate hydrolases"/>
    <property type="match status" value="1"/>
</dbReference>
<reference evidence="8 9" key="1">
    <citation type="journal article" date="2008" name="Nature">
        <title>The Phaeodactylum genome reveals the evolutionary history of diatom genomes.</title>
        <authorList>
            <person name="Bowler C."/>
            <person name="Allen A.E."/>
            <person name="Badger J.H."/>
            <person name="Grimwood J."/>
            <person name="Jabbari K."/>
            <person name="Kuo A."/>
            <person name="Maheswari U."/>
            <person name="Martens C."/>
            <person name="Maumus F."/>
            <person name="Otillar R.P."/>
            <person name="Rayko E."/>
            <person name="Salamov A."/>
            <person name="Vandepoele K."/>
            <person name="Beszteri B."/>
            <person name="Gruber A."/>
            <person name="Heijde M."/>
            <person name="Katinka M."/>
            <person name="Mock T."/>
            <person name="Valentin K."/>
            <person name="Verret F."/>
            <person name="Berges J.A."/>
            <person name="Brownlee C."/>
            <person name="Cadoret J.P."/>
            <person name="Chiovitti A."/>
            <person name="Choi C.J."/>
            <person name="Coesel S."/>
            <person name="De Martino A."/>
            <person name="Detter J.C."/>
            <person name="Durkin C."/>
            <person name="Falciatore A."/>
            <person name="Fournet J."/>
            <person name="Haruta M."/>
            <person name="Huysman M.J."/>
            <person name="Jenkins B.D."/>
            <person name="Jiroutova K."/>
            <person name="Jorgensen R.E."/>
            <person name="Joubert Y."/>
            <person name="Kaplan A."/>
            <person name="Kroger N."/>
            <person name="Kroth P.G."/>
            <person name="La Roche J."/>
            <person name="Lindquist E."/>
            <person name="Lommer M."/>
            <person name="Martin-Jezequel V."/>
            <person name="Lopez P.J."/>
            <person name="Lucas S."/>
            <person name="Mangogna M."/>
            <person name="McGinnis K."/>
            <person name="Medlin L.K."/>
            <person name="Montsant A."/>
            <person name="Oudot-Le Secq M.P."/>
            <person name="Napoli C."/>
            <person name="Obornik M."/>
            <person name="Parker M.S."/>
            <person name="Petit J.L."/>
            <person name="Porcel B.M."/>
            <person name="Poulsen N."/>
            <person name="Robison M."/>
            <person name="Rychlewski L."/>
            <person name="Rynearson T.A."/>
            <person name="Schmutz J."/>
            <person name="Shapiro H."/>
            <person name="Siaut M."/>
            <person name="Stanley M."/>
            <person name="Sussman M.R."/>
            <person name="Taylor A.R."/>
            <person name="Vardi A."/>
            <person name="von Dassow P."/>
            <person name="Vyverman W."/>
            <person name="Willis A."/>
            <person name="Wyrwicz L.S."/>
            <person name="Rokhsar D.S."/>
            <person name="Weissenbach J."/>
            <person name="Armbrust E.V."/>
            <person name="Green B.R."/>
            <person name="Van de Peer Y."/>
            <person name="Grigoriev I.V."/>
        </authorList>
    </citation>
    <scope>NUCLEOTIDE SEQUENCE [LARGE SCALE GENOMIC DNA]</scope>
    <source>
        <strain evidence="8 9">CCAP 1055/1</strain>
    </source>
</reference>
<dbReference type="Proteomes" id="UP000000759">
    <property type="component" value="Unassembled WGS sequence"/>
</dbReference>
<evidence type="ECO:0000313" key="8">
    <source>
        <dbReference type="EMBL" id="EEC42633.1"/>
    </source>
</evidence>
<dbReference type="Gene3D" id="3.30.1360.120">
    <property type="entry name" value="Probable tRNA modification gtpase trme, domain 1"/>
    <property type="match status" value="1"/>
</dbReference>
<dbReference type="RefSeq" id="XP_002176397.1">
    <property type="nucleotide sequence ID" value="XM_002176361.1"/>
</dbReference>
<dbReference type="NCBIfam" id="TIGR00450">
    <property type="entry name" value="mnmE_trmE_thdF"/>
    <property type="match status" value="1"/>
</dbReference>
<comment type="similarity">
    <text evidence="2 6">Belongs to the TRAFAC class TrmE-Era-EngA-EngB-Septin-like GTPase superfamily. TrmE GTPase family.</text>
</comment>
<dbReference type="InterPro" id="IPR027266">
    <property type="entry name" value="TrmE/GcvT-like"/>
</dbReference>
<dbReference type="PANTHER" id="PTHR42714:SF2">
    <property type="entry name" value="TRNA MODIFICATION GTPASE GTPBP3, MITOCHONDRIAL"/>
    <property type="match status" value="1"/>
</dbReference>
<dbReference type="InterPro" id="IPR025867">
    <property type="entry name" value="MnmE_helical"/>
</dbReference>
<dbReference type="Pfam" id="PF01926">
    <property type="entry name" value="MMR_HSR1"/>
    <property type="match status" value="1"/>
</dbReference>
<dbReference type="InterPro" id="IPR005225">
    <property type="entry name" value="Small_GTP-bd"/>
</dbReference>
<protein>
    <recommendedName>
        <fullName evidence="7">TrmE-type G domain-containing protein</fullName>
    </recommendedName>
</protein>
<dbReference type="PaxDb" id="2850-Phatrdraft1812"/>
<dbReference type="NCBIfam" id="TIGR00231">
    <property type="entry name" value="small_GTP"/>
    <property type="match status" value="1"/>
</dbReference>
<dbReference type="FunCoup" id="B7S473">
    <property type="interactions" value="29"/>
</dbReference>
<dbReference type="Pfam" id="PF10396">
    <property type="entry name" value="TrmE_N"/>
    <property type="match status" value="1"/>
</dbReference>
<proteinExistence type="inferred from homology"/>
<dbReference type="PANTHER" id="PTHR42714">
    <property type="entry name" value="TRNA MODIFICATION GTPASE GTPBP3"/>
    <property type="match status" value="1"/>
</dbReference>
<comment type="subcellular location">
    <subcellularLocation>
        <location evidence="1">Mitochondrion</location>
    </subcellularLocation>
</comment>
<dbReference type="KEGG" id="pti:PHATRDRAFT_bd1812"/>
<dbReference type="SUPFAM" id="SSF116878">
    <property type="entry name" value="TrmE connector domain"/>
    <property type="match status" value="1"/>
</dbReference>
<dbReference type="CDD" id="cd04164">
    <property type="entry name" value="trmE"/>
    <property type="match status" value="1"/>
</dbReference>
<dbReference type="InterPro" id="IPR027417">
    <property type="entry name" value="P-loop_NTPase"/>
</dbReference>
<dbReference type="Pfam" id="PF12631">
    <property type="entry name" value="MnmE_helical"/>
    <property type="match status" value="1"/>
</dbReference>
<evidence type="ECO:0000256" key="5">
    <source>
        <dbReference type="ARBA" id="ARBA00023134"/>
    </source>
</evidence>
<accession>B7S473</accession>
<dbReference type="CDD" id="cd14858">
    <property type="entry name" value="TrmE_N"/>
    <property type="match status" value="1"/>
</dbReference>
<dbReference type="GO" id="GO:0002098">
    <property type="term" value="P:tRNA wobble uridine modification"/>
    <property type="evidence" value="ECO:0007669"/>
    <property type="project" value="TreeGrafter"/>
</dbReference>
<dbReference type="InterPro" id="IPR031168">
    <property type="entry name" value="G_TrmE"/>
</dbReference>
<reference evidence="9" key="2">
    <citation type="submission" date="2008-08" db="EMBL/GenBank/DDBJ databases">
        <authorList>
            <consortium name="Diatom Consortium"/>
            <person name="Grigoriev I."/>
            <person name="Grimwood J."/>
            <person name="Kuo A."/>
            <person name="Otillar R.P."/>
            <person name="Salamov A."/>
            <person name="Detter J.C."/>
            <person name="Lindquist E."/>
            <person name="Shapiro H."/>
            <person name="Lucas S."/>
            <person name="Glavina del Rio T."/>
            <person name="Pitluck S."/>
            <person name="Rokhsar D."/>
            <person name="Bowler C."/>
        </authorList>
    </citation>
    <scope>GENOME REANNOTATION</scope>
    <source>
        <strain evidence="9">CCAP 1055/1</strain>
    </source>
</reference>
<evidence type="ECO:0000256" key="3">
    <source>
        <dbReference type="ARBA" id="ARBA00022694"/>
    </source>
</evidence>
<dbReference type="GO" id="GO:0005525">
    <property type="term" value="F:GTP binding"/>
    <property type="evidence" value="ECO:0007669"/>
    <property type="project" value="UniProtKB-KW"/>
</dbReference>
<dbReference type="STRING" id="556484.B7S473"/>
<dbReference type="InterPro" id="IPR006073">
    <property type="entry name" value="GTP-bd"/>
</dbReference>
<gene>
    <name evidence="8" type="ORF">PHATRDRAFT_bd1812</name>
</gene>
<keyword evidence="9" id="KW-1185">Reference proteome</keyword>
<dbReference type="Gene3D" id="3.40.50.300">
    <property type="entry name" value="P-loop containing nucleotide triphosphate hydrolases"/>
    <property type="match status" value="1"/>
</dbReference>
<keyword evidence="3 6" id="KW-0819">tRNA processing</keyword>
<keyword evidence="4 6" id="KW-0547">Nucleotide-binding</keyword>
<dbReference type="eggNOG" id="KOG1191">
    <property type="taxonomic scope" value="Eukaryota"/>
</dbReference>